<sequence length="112" mass="13132">MNTWNNKKKKADKNKRKMIKKARRNVKKNNDKRLWCVKTKMACDYNAWIRADAAVLYKDGSLYFEADGKTDVMCFPTGKWSCLIECDPKTREPLYVDCWKGLDLETHCCDKG</sequence>
<dbReference type="RefSeq" id="WP_006229074.1">
    <property type="nucleotide sequence ID" value="NZ_CH724134.1"/>
</dbReference>
<dbReference type="AlphaFoldDB" id="Q1Z9S3"/>
<proteinExistence type="predicted"/>
<dbReference type="Proteomes" id="UP000003789">
    <property type="component" value="Unassembled WGS sequence"/>
</dbReference>
<dbReference type="HOGENOM" id="CLU_2143503_0_0_6"/>
<evidence type="ECO:0000313" key="2">
    <source>
        <dbReference type="EMBL" id="EAS45769.1"/>
    </source>
</evidence>
<protein>
    <submittedName>
        <fullName evidence="2">Uncharacterized protein</fullName>
    </submittedName>
</protein>
<accession>Q1Z9S3</accession>
<comment type="caution">
    <text evidence="2">The sequence shown here is derived from an EMBL/GenBank/DDBJ whole genome shotgun (WGS) entry which is preliminary data.</text>
</comment>
<name>Q1Z9S3_9GAMM</name>
<dbReference type="EMBL" id="AAPH01000001">
    <property type="protein sequence ID" value="EAS45769.1"/>
    <property type="molecule type" value="Genomic_DNA"/>
</dbReference>
<reference evidence="2 3" key="1">
    <citation type="submission" date="2006-03" db="EMBL/GenBank/DDBJ databases">
        <authorList>
            <person name="Bartlett D.H."/>
            <person name="Valle G."/>
            <person name="Lauro F.M."/>
            <person name="Vezzi A."/>
            <person name="Simonato F."/>
            <person name="Eloe E."/>
            <person name="Vitulo N."/>
            <person name="Stratton T.K."/>
            <person name="D'angelo M."/>
            <person name="Ferriera S."/>
            <person name="Johnson J."/>
            <person name="Kravitz S."/>
            <person name="Beeson K."/>
            <person name="Sutton G."/>
            <person name="Rogers Y."/>
            <person name="Friedman R."/>
            <person name="Frazier M."/>
            <person name="Venter J.C."/>
        </authorList>
    </citation>
    <scope>NUCLEOTIDE SEQUENCE [LARGE SCALE GENOMIC DNA]</scope>
    <source>
        <strain evidence="2 3">3TCK</strain>
    </source>
</reference>
<evidence type="ECO:0000256" key="1">
    <source>
        <dbReference type="SAM" id="MobiDB-lite"/>
    </source>
</evidence>
<organism evidence="2 3">
    <name type="scientific">Photobacterium profundum 3TCK</name>
    <dbReference type="NCBI Taxonomy" id="314280"/>
    <lineage>
        <taxon>Bacteria</taxon>
        <taxon>Pseudomonadati</taxon>
        <taxon>Pseudomonadota</taxon>
        <taxon>Gammaproteobacteria</taxon>
        <taxon>Vibrionales</taxon>
        <taxon>Vibrionaceae</taxon>
        <taxon>Photobacterium</taxon>
    </lineage>
</organism>
<feature type="region of interest" description="Disordered" evidence="1">
    <location>
        <begin position="1"/>
        <end position="24"/>
    </location>
</feature>
<gene>
    <name evidence="2" type="ORF">P3TCK_05311</name>
</gene>
<evidence type="ECO:0000313" key="3">
    <source>
        <dbReference type="Proteomes" id="UP000003789"/>
    </source>
</evidence>